<proteinExistence type="predicted"/>
<feature type="non-terminal residue" evidence="2">
    <location>
        <position position="1"/>
    </location>
</feature>
<dbReference type="EMBL" id="BGPR01185006">
    <property type="protein sequence ID" value="GBM74371.1"/>
    <property type="molecule type" value="Genomic_DNA"/>
</dbReference>
<dbReference type="InterPro" id="IPR011626">
    <property type="entry name" value="Alpha-macroglobulin_TED"/>
</dbReference>
<comment type="caution">
    <text evidence="2">The sequence shown here is derived from an EMBL/GenBank/DDBJ whole genome shotgun (WGS) entry which is preliminary data.</text>
</comment>
<dbReference type="GO" id="GO:0005615">
    <property type="term" value="C:extracellular space"/>
    <property type="evidence" value="ECO:0007669"/>
    <property type="project" value="InterPro"/>
</dbReference>
<keyword evidence="4" id="KW-1185">Reference proteome</keyword>
<organism evidence="2 4">
    <name type="scientific">Araneus ventricosus</name>
    <name type="common">Orbweaver spider</name>
    <name type="synonym">Epeira ventricosa</name>
    <dbReference type="NCBI Taxonomy" id="182803"/>
    <lineage>
        <taxon>Eukaryota</taxon>
        <taxon>Metazoa</taxon>
        <taxon>Ecdysozoa</taxon>
        <taxon>Arthropoda</taxon>
        <taxon>Chelicerata</taxon>
        <taxon>Arachnida</taxon>
        <taxon>Araneae</taxon>
        <taxon>Araneomorphae</taxon>
        <taxon>Entelegynae</taxon>
        <taxon>Araneoidea</taxon>
        <taxon>Araneidae</taxon>
        <taxon>Araneus</taxon>
    </lineage>
</organism>
<dbReference type="PANTHER" id="PTHR11412">
    <property type="entry name" value="MACROGLOBULIN / COMPLEMENT"/>
    <property type="match status" value="1"/>
</dbReference>
<reference evidence="2 4" key="1">
    <citation type="journal article" date="2019" name="Sci. Rep.">
        <title>Orb-weaving spider Araneus ventricosus genome elucidates the spidroin gene catalogue.</title>
        <authorList>
            <person name="Kono N."/>
            <person name="Nakamura H."/>
            <person name="Ohtoshi R."/>
            <person name="Moran D.A.P."/>
            <person name="Shinohara A."/>
            <person name="Yoshida Y."/>
            <person name="Fujiwara M."/>
            <person name="Mori M."/>
            <person name="Tomita M."/>
            <person name="Arakawa K."/>
        </authorList>
    </citation>
    <scope>NUCLEOTIDE SEQUENCE [LARGE SCALE GENOMIC DNA]</scope>
</reference>
<dbReference type="InterPro" id="IPR050473">
    <property type="entry name" value="A2M/Complement_sys"/>
</dbReference>
<gene>
    <name evidence="3" type="ORF">AVEN_37682_1</name>
    <name evidence="2" type="ORF">AVEN_4251_1</name>
</gene>
<dbReference type="EMBL" id="BGPR01186946">
    <property type="protein sequence ID" value="GBM79911.1"/>
    <property type="molecule type" value="Genomic_DNA"/>
</dbReference>
<dbReference type="Pfam" id="PF07678">
    <property type="entry name" value="TED_complement"/>
    <property type="match status" value="1"/>
</dbReference>
<dbReference type="AlphaFoldDB" id="A0A4Y2I9H1"/>
<dbReference type="PANTHER" id="PTHR11412:SF146">
    <property type="entry name" value="CD109 ANTIGEN"/>
    <property type="match status" value="1"/>
</dbReference>
<name>A0A4Y2I9H1_ARAVE</name>
<sequence>DFIGAVFPTVPVDTESLLKLPDWCGEQTMFNFAANLYTLLYLRLSGQRMPQLEREAFQHLRAGYQRQLSYQLSDGSFSPFRWDTPPSVW</sequence>
<dbReference type="SMART" id="SM01419">
    <property type="entry name" value="Thiol-ester_cl"/>
    <property type="match status" value="1"/>
</dbReference>
<dbReference type="Gene3D" id="1.50.10.20">
    <property type="match status" value="1"/>
</dbReference>
<evidence type="ECO:0000313" key="3">
    <source>
        <dbReference type="EMBL" id="GBM79911.1"/>
    </source>
</evidence>
<evidence type="ECO:0000313" key="4">
    <source>
        <dbReference type="Proteomes" id="UP000499080"/>
    </source>
</evidence>
<dbReference type="OrthoDB" id="6359008at2759"/>
<dbReference type="SUPFAM" id="SSF48239">
    <property type="entry name" value="Terpenoid cyclases/Protein prenyltransferases"/>
    <property type="match status" value="1"/>
</dbReference>
<protein>
    <recommendedName>
        <fullName evidence="1">Alpha-macroglobulin-like TED domain-containing protein</fullName>
    </recommendedName>
</protein>
<dbReference type="InterPro" id="IPR008930">
    <property type="entry name" value="Terpenoid_cyclase/PrenylTrfase"/>
</dbReference>
<feature type="domain" description="Alpha-macroglobulin-like TED" evidence="1">
    <location>
        <begin position="1"/>
        <end position="89"/>
    </location>
</feature>
<dbReference type="InterPro" id="IPR047565">
    <property type="entry name" value="Alpha-macroglob_thiol-ester_cl"/>
</dbReference>
<accession>A0A4Y2I9H1</accession>
<evidence type="ECO:0000313" key="2">
    <source>
        <dbReference type="EMBL" id="GBM74371.1"/>
    </source>
</evidence>
<dbReference type="Proteomes" id="UP000499080">
    <property type="component" value="Unassembled WGS sequence"/>
</dbReference>
<evidence type="ECO:0000259" key="1">
    <source>
        <dbReference type="Pfam" id="PF07678"/>
    </source>
</evidence>